<sequence>MKWRELAPIVNEKVKKKYGVHAENKDALLLIGKRVIRVLCIVLFIKGMRLYFIQNEHLKESMSRTLSQMDIEQLVQMVSVRMMVAIFIVVFGGYLIKGISILDHKWFTYMVLFGFIDLVLMYVFPEIYVTMFQTMFIE</sequence>
<gene>
    <name evidence="2" type="ORF">BLX06_08905</name>
</gene>
<keyword evidence="1" id="KW-0472">Membrane</keyword>
<evidence type="ECO:0000256" key="1">
    <source>
        <dbReference type="SAM" id="Phobius"/>
    </source>
</evidence>
<keyword evidence="1" id="KW-0812">Transmembrane</keyword>
<feature type="transmembrane region" description="Helical" evidence="1">
    <location>
        <begin position="35"/>
        <end position="54"/>
    </location>
</feature>
<proteinExistence type="predicted"/>
<dbReference type="AlphaFoldDB" id="A0A9X6GGI0"/>
<name>A0A9X6GGI0_BACCE</name>
<evidence type="ECO:0000313" key="3">
    <source>
        <dbReference type="Proteomes" id="UP000190641"/>
    </source>
</evidence>
<protein>
    <submittedName>
        <fullName evidence="2">Uncharacterized protein</fullName>
    </submittedName>
</protein>
<comment type="caution">
    <text evidence="2">The sequence shown here is derived from an EMBL/GenBank/DDBJ whole genome shotgun (WGS) entry which is preliminary data.</text>
</comment>
<dbReference type="RefSeq" id="WP_078186462.1">
    <property type="nucleotide sequence ID" value="NZ_MUAU01000019.1"/>
</dbReference>
<accession>A0A9X6GGI0</accession>
<reference evidence="2 3" key="1">
    <citation type="submission" date="2017-01" db="EMBL/GenBank/DDBJ databases">
        <title>Bacillus cereus isolates.</title>
        <authorList>
            <person name="Beno S.M."/>
        </authorList>
    </citation>
    <scope>NUCLEOTIDE SEQUENCE [LARGE SCALE GENOMIC DNA]</scope>
    <source>
        <strain evidence="2 3">FSL K6-1030</strain>
    </source>
</reference>
<feature type="transmembrane region" description="Helical" evidence="1">
    <location>
        <begin position="74"/>
        <end position="94"/>
    </location>
</feature>
<evidence type="ECO:0000313" key="2">
    <source>
        <dbReference type="EMBL" id="OOR75436.1"/>
    </source>
</evidence>
<dbReference type="EMBL" id="MUAU01000019">
    <property type="protein sequence ID" value="OOR75436.1"/>
    <property type="molecule type" value="Genomic_DNA"/>
</dbReference>
<organism evidence="2 3">
    <name type="scientific">Bacillus cereus</name>
    <dbReference type="NCBI Taxonomy" id="1396"/>
    <lineage>
        <taxon>Bacteria</taxon>
        <taxon>Bacillati</taxon>
        <taxon>Bacillota</taxon>
        <taxon>Bacilli</taxon>
        <taxon>Bacillales</taxon>
        <taxon>Bacillaceae</taxon>
        <taxon>Bacillus</taxon>
        <taxon>Bacillus cereus group</taxon>
    </lineage>
</organism>
<dbReference type="Proteomes" id="UP000190641">
    <property type="component" value="Unassembled WGS sequence"/>
</dbReference>
<feature type="transmembrane region" description="Helical" evidence="1">
    <location>
        <begin position="106"/>
        <end position="124"/>
    </location>
</feature>
<keyword evidence="1" id="KW-1133">Transmembrane helix</keyword>